<protein>
    <submittedName>
        <fullName evidence="3">MAGE domain-containing protein</fullName>
    </submittedName>
</protein>
<dbReference type="WBParaSite" id="SPAL_0001242400.1">
    <property type="protein sequence ID" value="SPAL_0001242400.1"/>
    <property type="gene ID" value="SPAL_0001242400"/>
</dbReference>
<organism evidence="2 3">
    <name type="scientific">Strongyloides papillosus</name>
    <name type="common">Intestinal threadworm</name>
    <dbReference type="NCBI Taxonomy" id="174720"/>
    <lineage>
        <taxon>Eukaryota</taxon>
        <taxon>Metazoa</taxon>
        <taxon>Ecdysozoa</taxon>
        <taxon>Nematoda</taxon>
        <taxon>Chromadorea</taxon>
        <taxon>Rhabditida</taxon>
        <taxon>Tylenchina</taxon>
        <taxon>Panagrolaimomorpha</taxon>
        <taxon>Strongyloidoidea</taxon>
        <taxon>Strongyloididae</taxon>
        <taxon>Strongyloides</taxon>
    </lineage>
</organism>
<evidence type="ECO:0000256" key="1">
    <source>
        <dbReference type="SAM" id="MobiDB-lite"/>
    </source>
</evidence>
<name>A0A0N5C369_STREA</name>
<evidence type="ECO:0000313" key="2">
    <source>
        <dbReference type="Proteomes" id="UP000046392"/>
    </source>
</evidence>
<dbReference type="Proteomes" id="UP000046392">
    <property type="component" value="Unplaced"/>
</dbReference>
<reference evidence="3" key="1">
    <citation type="submission" date="2017-02" db="UniProtKB">
        <authorList>
            <consortium name="WormBaseParasite"/>
        </authorList>
    </citation>
    <scope>IDENTIFICATION</scope>
</reference>
<sequence>MSSNSSTMASGVAIKVIIKPILGLMDASHPQLSKLEIEKTITRNPTTLVKDLCKSVMEEYNLGHLSDDFEVFVRYPNSEYYPLGTFLHDRNASIGSVAVLLEGILTIKILVPLNLFYDCNPNTMTPDVVYEKFIKYMISRLGNNNSQVPDPIIQYVRNEMEGRSFEQLPLETLFKMDRELTHARQWNITSMSRNLSQAPERSLNFASDPKDISSSSGGVGSDVFQECIAVLDSIIDGGSSTTSSHKGRKEVQQGGRPKERIIYDKEIGLSMLKGSYKSSYACDFGRYAEALDDISARIGKNYF</sequence>
<accession>A0A0N5C369</accession>
<dbReference type="AlphaFoldDB" id="A0A0N5C369"/>
<proteinExistence type="predicted"/>
<keyword evidence="2" id="KW-1185">Reference proteome</keyword>
<feature type="region of interest" description="Disordered" evidence="1">
    <location>
        <begin position="238"/>
        <end position="257"/>
    </location>
</feature>
<evidence type="ECO:0000313" key="3">
    <source>
        <dbReference type="WBParaSite" id="SPAL_0001242400.1"/>
    </source>
</evidence>